<dbReference type="SMART" id="SM00332">
    <property type="entry name" value="PP2Cc"/>
    <property type="match status" value="1"/>
</dbReference>
<dbReference type="PANTHER" id="PTHR13832">
    <property type="entry name" value="PROTEIN PHOSPHATASE 2C"/>
    <property type="match status" value="1"/>
</dbReference>
<dbReference type="InterPro" id="IPR015655">
    <property type="entry name" value="PP2C"/>
</dbReference>
<dbReference type="SUPFAM" id="SSF81606">
    <property type="entry name" value="PP2C-like"/>
    <property type="match status" value="1"/>
</dbReference>
<evidence type="ECO:0000256" key="1">
    <source>
        <dbReference type="SAM" id="MobiDB-lite"/>
    </source>
</evidence>
<dbReference type="Pfam" id="PF00481">
    <property type="entry name" value="PP2C"/>
    <property type="match status" value="1"/>
</dbReference>
<evidence type="ECO:0000313" key="3">
    <source>
        <dbReference type="EMBL" id="TFY74300.1"/>
    </source>
</evidence>
<dbReference type="InterPro" id="IPR036457">
    <property type="entry name" value="PPM-type-like_dom_sf"/>
</dbReference>
<feature type="region of interest" description="Disordered" evidence="1">
    <location>
        <begin position="297"/>
        <end position="318"/>
    </location>
</feature>
<dbReference type="InterPro" id="IPR001932">
    <property type="entry name" value="PPM-type_phosphatase-like_dom"/>
</dbReference>
<comment type="caution">
    <text evidence="3">The sequence shown here is derived from an EMBL/GenBank/DDBJ whole genome shotgun (WGS) entry which is preliminary data.</text>
</comment>
<proteinExistence type="predicted"/>
<organism evidence="3 4">
    <name type="scientific">Hericium alpestre</name>
    <dbReference type="NCBI Taxonomy" id="135208"/>
    <lineage>
        <taxon>Eukaryota</taxon>
        <taxon>Fungi</taxon>
        <taxon>Dikarya</taxon>
        <taxon>Basidiomycota</taxon>
        <taxon>Agaricomycotina</taxon>
        <taxon>Agaricomycetes</taxon>
        <taxon>Russulales</taxon>
        <taxon>Hericiaceae</taxon>
        <taxon>Hericium</taxon>
    </lineage>
</organism>
<evidence type="ECO:0000259" key="2">
    <source>
        <dbReference type="PROSITE" id="PS51746"/>
    </source>
</evidence>
<dbReference type="CDD" id="cd00143">
    <property type="entry name" value="PP2Cc"/>
    <property type="match status" value="1"/>
</dbReference>
<dbReference type="AlphaFoldDB" id="A0A4Y9ZJE4"/>
<accession>A0A4Y9ZJE4</accession>
<dbReference type="PROSITE" id="PS51746">
    <property type="entry name" value="PPM_2"/>
    <property type="match status" value="1"/>
</dbReference>
<feature type="domain" description="PPM-type phosphatase" evidence="2">
    <location>
        <begin position="91"/>
        <end position="351"/>
    </location>
</feature>
<dbReference type="GO" id="GO:0004741">
    <property type="term" value="F:[pyruvate dehydrogenase (acetyl-transferring)]-phosphatase activity"/>
    <property type="evidence" value="ECO:0007669"/>
    <property type="project" value="TreeGrafter"/>
</dbReference>
<dbReference type="OrthoDB" id="420076at2759"/>
<reference evidence="3 4" key="1">
    <citation type="submission" date="2019-02" db="EMBL/GenBank/DDBJ databases">
        <title>Genome sequencing of the rare red list fungi Hericium alpestre (H. flagellum).</title>
        <authorList>
            <person name="Buettner E."/>
            <person name="Kellner H."/>
        </authorList>
    </citation>
    <scope>NUCLEOTIDE SEQUENCE [LARGE SCALE GENOMIC DNA]</scope>
    <source>
        <strain evidence="3 4">DSM 108284</strain>
    </source>
</reference>
<dbReference type="GO" id="GO:0005739">
    <property type="term" value="C:mitochondrion"/>
    <property type="evidence" value="ECO:0007669"/>
    <property type="project" value="TreeGrafter"/>
</dbReference>
<dbReference type="Proteomes" id="UP000298061">
    <property type="component" value="Unassembled WGS sequence"/>
</dbReference>
<protein>
    <recommendedName>
        <fullName evidence="2">PPM-type phosphatase domain-containing protein</fullName>
    </recommendedName>
</protein>
<dbReference type="Gene3D" id="3.60.40.10">
    <property type="entry name" value="PPM-type phosphatase domain"/>
    <property type="match status" value="1"/>
</dbReference>
<dbReference type="PANTHER" id="PTHR13832:SF792">
    <property type="entry name" value="GM14286P"/>
    <property type="match status" value="1"/>
</dbReference>
<keyword evidence="4" id="KW-1185">Reference proteome</keyword>
<dbReference type="EMBL" id="SFCI01002168">
    <property type="protein sequence ID" value="TFY74300.1"/>
    <property type="molecule type" value="Genomic_DNA"/>
</dbReference>
<sequence>MLRRAWKPIAATAVCIGGPAYLYHRYSTRITKPQTFDLPVKERGPDGKVVMVTRPTPLLSLAEVESRIREHATTENPFTSEGLTWKYTTARLSSNEPIEDANAQAVIKQESTAVTPAGSLMFFAIMDGHAGFHTSRLLAKVLIPAVSLELAALIHDTKPTTSKSLLDNLKSVLYSKPDASVLLHADPSQISTAIQRAFTNLDAEIVKAPLRLLADNIDKSTKDASGKVPIPDLSGNHMAMASMAPALSGSCAILGVIDTAQKDLYVACTGDSRAVAGVWEETEDGQGRWRVEVLSEDQTGRNPNELKRMRSEHPRDEADDVIKRGRVLGGLEPTRAFGDARYKWPREAQAV</sequence>
<evidence type="ECO:0000313" key="4">
    <source>
        <dbReference type="Proteomes" id="UP000298061"/>
    </source>
</evidence>
<name>A0A4Y9ZJE4_9AGAM</name>
<feature type="compositionally biased region" description="Basic and acidic residues" evidence="1">
    <location>
        <begin position="304"/>
        <end position="318"/>
    </location>
</feature>
<gene>
    <name evidence="3" type="ORF">EWM64_g9713</name>
</gene>
<dbReference type="STRING" id="135208.A0A4Y9ZJE4"/>